<organism evidence="1 2">
    <name type="scientific">Culex pipiens pipiens</name>
    <name type="common">Northern house mosquito</name>
    <dbReference type="NCBI Taxonomy" id="38569"/>
    <lineage>
        <taxon>Eukaryota</taxon>
        <taxon>Metazoa</taxon>
        <taxon>Ecdysozoa</taxon>
        <taxon>Arthropoda</taxon>
        <taxon>Hexapoda</taxon>
        <taxon>Insecta</taxon>
        <taxon>Pterygota</taxon>
        <taxon>Neoptera</taxon>
        <taxon>Endopterygota</taxon>
        <taxon>Diptera</taxon>
        <taxon>Nematocera</taxon>
        <taxon>Culicoidea</taxon>
        <taxon>Culicidae</taxon>
        <taxon>Culicinae</taxon>
        <taxon>Culicini</taxon>
        <taxon>Culex</taxon>
        <taxon>Culex</taxon>
    </lineage>
</organism>
<protein>
    <submittedName>
        <fullName evidence="1">Uncharacterized protein</fullName>
    </submittedName>
</protein>
<dbReference type="AlphaFoldDB" id="A0ABD1CVS9"/>
<evidence type="ECO:0000313" key="1">
    <source>
        <dbReference type="EMBL" id="KAL1380532.1"/>
    </source>
</evidence>
<evidence type="ECO:0000313" key="2">
    <source>
        <dbReference type="Proteomes" id="UP001562425"/>
    </source>
</evidence>
<sequence length="69" mass="7766">MAQSLMKPSRKTFVRSFLFPLHFVAAREPVSKSLSNIHIKEPTVLRQIPSSESSNALSVALTEVKERNK</sequence>
<dbReference type="EMBL" id="JBEHCU010009074">
    <property type="protein sequence ID" value="KAL1380532.1"/>
    <property type="molecule type" value="Genomic_DNA"/>
</dbReference>
<name>A0ABD1CVS9_CULPP</name>
<dbReference type="Proteomes" id="UP001562425">
    <property type="component" value="Unassembled WGS sequence"/>
</dbReference>
<accession>A0ABD1CVS9</accession>
<keyword evidence="2" id="KW-1185">Reference proteome</keyword>
<proteinExistence type="predicted"/>
<comment type="caution">
    <text evidence="1">The sequence shown here is derived from an EMBL/GenBank/DDBJ whole genome shotgun (WGS) entry which is preliminary data.</text>
</comment>
<gene>
    <name evidence="1" type="ORF">pipiens_014119</name>
</gene>
<reference evidence="1 2" key="1">
    <citation type="submission" date="2024-05" db="EMBL/GenBank/DDBJ databases">
        <title>Culex pipiens pipiens assembly and annotation.</title>
        <authorList>
            <person name="Alout H."/>
            <person name="Durand T."/>
        </authorList>
    </citation>
    <scope>NUCLEOTIDE SEQUENCE [LARGE SCALE GENOMIC DNA]</scope>
    <source>
        <strain evidence="1">HA-2024</strain>
        <tissue evidence="1">Whole body</tissue>
    </source>
</reference>